<dbReference type="Pfam" id="PF23344">
    <property type="entry name" value="ZP-N"/>
    <property type="match status" value="1"/>
</dbReference>
<evidence type="ECO:0000256" key="1">
    <source>
        <dbReference type="ARBA" id="ARBA00022729"/>
    </source>
</evidence>
<evidence type="ECO:0000259" key="5">
    <source>
        <dbReference type="PROSITE" id="PS51034"/>
    </source>
</evidence>
<dbReference type="KEGG" id="bspl:114852797"/>
<accession>A0A6P7M2Q6</accession>
<feature type="region of interest" description="Disordered" evidence="3">
    <location>
        <begin position="665"/>
        <end position="690"/>
    </location>
</feature>
<dbReference type="InterPro" id="IPR055356">
    <property type="entry name" value="ZP-N"/>
</dbReference>
<gene>
    <name evidence="7" type="primary">LOC114852797</name>
</gene>
<dbReference type="InParanoid" id="A0A6P7M2Q6"/>
<feature type="chain" id="PRO_5028298474" evidence="4">
    <location>
        <begin position="24"/>
        <end position="717"/>
    </location>
</feature>
<evidence type="ECO:0000313" key="6">
    <source>
        <dbReference type="Proteomes" id="UP000515150"/>
    </source>
</evidence>
<evidence type="ECO:0000256" key="3">
    <source>
        <dbReference type="SAM" id="MobiDB-lite"/>
    </source>
</evidence>
<keyword evidence="2" id="KW-1015">Disulfide bond</keyword>
<sequence>MLLTLGPVLLLGLTLSLLDPASGASSLGLTVFAVPQDGDGGTTVRAYFTAIAPSPCPSLSGLCAAGEDCRVYSTSLPFNGTLPSPGWCVRQWQKVVPSSYNASFALGSNTDVHVVMKAGPTVRPNTGRLNQPPYVALPPPLRARVNCPHDVFLSVKDLDGDRVRCRYARPEDGECDNCKQFQFLELDEERCLLTFTGRAQAGQYSIHLVAEDFSPSPKMRLVTDQTPLSSVPVQLTLTVEASNTFCSSEPVAYGETPRDGAALFLLPFQQETFTVSFDSRSESVSDIAVVGPPELFRTNFKSLGPLAALTMAWVRSNNTLPHLLPVCYVANTINLQSEPRCVWLYQRQMKALPAGTELSCQKTEMVLVLPVASLKNIKLAELQLNSATCPISYNSTHLTAHISLSGCGTKAVQAGSELVYTNTLQSVQPYTVISRRPSLILPLACRIPGAQVRGPQYNASVPTEQEAFGAFNFQLDFYLPGQGPLSKFTRSPTFRTFQPSARRRRDVVSSSGDNRISIKSTSGDNSRITQLDMYVTSNCSVAAAELIVSHCMESDTEDFTVNTPILQQGCLASNSILEILTTNTNVKIYRLDLSTLAPKGSMMYVQCTVNLCITTTPSSTCPDLCSRATSAGPLVSSFLTKSYNVTSGAISLLVTTPAPSTTVNTAAPTATGATGSTTKPAATHSTTRSYAPGRAPGVAAAAILTTLSVFLQNTFSY</sequence>
<evidence type="ECO:0000256" key="2">
    <source>
        <dbReference type="ARBA" id="ARBA00023157"/>
    </source>
</evidence>
<feature type="compositionally biased region" description="Low complexity" evidence="3">
    <location>
        <begin position="665"/>
        <end position="683"/>
    </location>
</feature>
<feature type="domain" description="ZP" evidence="5">
    <location>
        <begin position="359"/>
        <end position="628"/>
    </location>
</feature>
<reference evidence="7" key="1">
    <citation type="submission" date="2025-08" db="UniProtKB">
        <authorList>
            <consortium name="RefSeq"/>
        </authorList>
    </citation>
    <scope>IDENTIFICATION</scope>
</reference>
<dbReference type="InterPro" id="IPR001507">
    <property type="entry name" value="ZP_dom"/>
</dbReference>
<dbReference type="RefSeq" id="XP_029001276.1">
    <property type="nucleotide sequence ID" value="XM_029145443.3"/>
</dbReference>
<dbReference type="Gene3D" id="2.60.40.3210">
    <property type="entry name" value="Zona pellucida, ZP-N domain"/>
    <property type="match status" value="1"/>
</dbReference>
<evidence type="ECO:0000313" key="7">
    <source>
        <dbReference type="RefSeq" id="XP_029001276.1"/>
    </source>
</evidence>
<feature type="compositionally biased region" description="Polar residues" evidence="3">
    <location>
        <begin position="512"/>
        <end position="521"/>
    </location>
</feature>
<proteinExistence type="predicted"/>
<keyword evidence="1 4" id="KW-0732">Signal</keyword>
<dbReference type="PANTHER" id="PTHR14002">
    <property type="entry name" value="ENDOGLIN/TGF-BETA RECEPTOR TYPE III"/>
    <property type="match status" value="1"/>
</dbReference>
<protein>
    <submittedName>
        <fullName evidence="7">Uncharacterized protein LOC114852797</fullName>
    </submittedName>
</protein>
<dbReference type="PANTHER" id="PTHR14002:SF43">
    <property type="entry name" value="DELTA-LIKE PROTEIN"/>
    <property type="match status" value="1"/>
</dbReference>
<feature type="signal peptide" evidence="4">
    <location>
        <begin position="1"/>
        <end position="23"/>
    </location>
</feature>
<keyword evidence="6" id="KW-1185">Reference proteome</keyword>
<dbReference type="PROSITE" id="PS51034">
    <property type="entry name" value="ZP_2"/>
    <property type="match status" value="1"/>
</dbReference>
<dbReference type="AlphaFoldDB" id="A0A6P7M2Q6"/>
<name>A0A6P7M2Q6_BETSP</name>
<dbReference type="SMART" id="SM00241">
    <property type="entry name" value="ZP"/>
    <property type="match status" value="1"/>
</dbReference>
<dbReference type="OrthoDB" id="10063988at2759"/>
<dbReference type="GeneID" id="114852797"/>
<organism evidence="6 7">
    <name type="scientific">Betta splendens</name>
    <name type="common">Siamese fighting fish</name>
    <dbReference type="NCBI Taxonomy" id="158456"/>
    <lineage>
        <taxon>Eukaryota</taxon>
        <taxon>Metazoa</taxon>
        <taxon>Chordata</taxon>
        <taxon>Craniata</taxon>
        <taxon>Vertebrata</taxon>
        <taxon>Euteleostomi</taxon>
        <taxon>Actinopterygii</taxon>
        <taxon>Neopterygii</taxon>
        <taxon>Teleostei</taxon>
        <taxon>Neoteleostei</taxon>
        <taxon>Acanthomorphata</taxon>
        <taxon>Anabantaria</taxon>
        <taxon>Anabantiformes</taxon>
        <taxon>Anabantoidei</taxon>
        <taxon>Osphronemidae</taxon>
        <taxon>Betta</taxon>
    </lineage>
</organism>
<evidence type="ECO:0000256" key="4">
    <source>
        <dbReference type="SAM" id="SignalP"/>
    </source>
</evidence>
<feature type="region of interest" description="Disordered" evidence="3">
    <location>
        <begin position="499"/>
        <end position="521"/>
    </location>
</feature>
<dbReference type="Proteomes" id="UP000515150">
    <property type="component" value="Chromosome 3"/>
</dbReference>